<dbReference type="GO" id="GO:0009279">
    <property type="term" value="C:cell outer membrane"/>
    <property type="evidence" value="ECO:0007669"/>
    <property type="project" value="TreeGrafter"/>
</dbReference>
<evidence type="ECO:0000256" key="3">
    <source>
        <dbReference type="ARBA" id="ARBA00022764"/>
    </source>
</evidence>
<dbReference type="Pfam" id="PF03968">
    <property type="entry name" value="LptD_N"/>
    <property type="match status" value="1"/>
</dbReference>
<evidence type="ECO:0000256" key="1">
    <source>
        <dbReference type="ARBA" id="ARBA00022448"/>
    </source>
</evidence>
<dbReference type="NCBIfam" id="TIGR03002">
    <property type="entry name" value="outer_YhbN_LptA"/>
    <property type="match status" value="1"/>
</dbReference>
<evidence type="ECO:0000313" key="8">
    <source>
        <dbReference type="Proteomes" id="UP000028073"/>
    </source>
</evidence>
<organism evidence="7 8">
    <name type="scientific">Endozoicomonas numazuensis</name>
    <dbReference type="NCBI Taxonomy" id="1137799"/>
    <lineage>
        <taxon>Bacteria</taxon>
        <taxon>Pseudomonadati</taxon>
        <taxon>Pseudomonadota</taxon>
        <taxon>Gammaproteobacteria</taxon>
        <taxon>Oceanospirillales</taxon>
        <taxon>Endozoicomonadaceae</taxon>
        <taxon>Endozoicomonas</taxon>
    </lineage>
</organism>
<feature type="domain" description="Organic solvent tolerance-like N-terminal" evidence="6">
    <location>
        <begin position="14"/>
        <end position="126"/>
    </location>
</feature>
<comment type="subcellular location">
    <subcellularLocation>
        <location evidence="4">Periplasm</location>
    </subcellularLocation>
</comment>
<accession>A0A081NKT6</accession>
<comment type="similarity">
    <text evidence="4">Belongs to the LptA family.</text>
</comment>
<dbReference type="GO" id="GO:0001530">
    <property type="term" value="F:lipopolysaccharide binding"/>
    <property type="evidence" value="ECO:0007669"/>
    <property type="project" value="InterPro"/>
</dbReference>
<dbReference type="eggNOG" id="COG1934">
    <property type="taxonomic scope" value="Bacteria"/>
</dbReference>
<dbReference type="PANTHER" id="PTHR36504:SF1">
    <property type="entry name" value="LIPOPOLYSACCHARIDE EXPORT SYSTEM PROTEIN LPTA"/>
    <property type="match status" value="1"/>
</dbReference>
<dbReference type="EMBL" id="JOKH01000001">
    <property type="protein sequence ID" value="KEQ19059.1"/>
    <property type="molecule type" value="Genomic_DNA"/>
</dbReference>
<protein>
    <recommendedName>
        <fullName evidence="4">Lipopolysaccharide export system protein LptA</fullName>
    </recommendedName>
</protein>
<dbReference type="GO" id="GO:0030288">
    <property type="term" value="C:outer membrane-bounded periplasmic space"/>
    <property type="evidence" value="ECO:0007669"/>
    <property type="project" value="TreeGrafter"/>
</dbReference>
<dbReference type="GO" id="GO:0015920">
    <property type="term" value="P:lipopolysaccharide transport"/>
    <property type="evidence" value="ECO:0007669"/>
    <property type="project" value="UniProtKB-UniRule"/>
</dbReference>
<dbReference type="Gene3D" id="2.60.450.10">
    <property type="entry name" value="Lipopolysaccharide (LPS) transport protein A like domain"/>
    <property type="match status" value="1"/>
</dbReference>
<evidence type="ECO:0000256" key="4">
    <source>
        <dbReference type="HAMAP-Rule" id="MF_01914"/>
    </source>
</evidence>
<feature type="compositionally biased region" description="Basic and acidic residues" evidence="5">
    <location>
        <begin position="133"/>
        <end position="143"/>
    </location>
</feature>
<evidence type="ECO:0000313" key="7">
    <source>
        <dbReference type="EMBL" id="KEQ19059.1"/>
    </source>
</evidence>
<reference evidence="7 8" key="1">
    <citation type="submission" date="2014-06" db="EMBL/GenBank/DDBJ databases">
        <title>Whole Genome Sequences of Three Symbiotic Endozoicomonas Bacteria.</title>
        <authorList>
            <person name="Neave M.J."/>
            <person name="Apprill A."/>
            <person name="Voolstra C.R."/>
        </authorList>
    </citation>
    <scope>NUCLEOTIDE SEQUENCE [LARGE SCALE GENOMIC DNA]</scope>
    <source>
        <strain evidence="7 8">DSM 25634</strain>
    </source>
</reference>
<proteinExistence type="inferred from homology"/>
<keyword evidence="8" id="KW-1185">Reference proteome</keyword>
<keyword evidence="1 4" id="KW-0813">Transport</keyword>
<dbReference type="GO" id="GO:0017089">
    <property type="term" value="F:glycolipid transfer activity"/>
    <property type="evidence" value="ECO:0007669"/>
    <property type="project" value="TreeGrafter"/>
</dbReference>
<feature type="region of interest" description="Disordered" evidence="5">
    <location>
        <begin position="129"/>
        <end position="155"/>
    </location>
</feature>
<dbReference type="InterPro" id="IPR014340">
    <property type="entry name" value="LptA"/>
</dbReference>
<comment type="subunit">
    <text evidence="4">Component of the lipopolysaccharide transport and assembly complex.</text>
</comment>
<evidence type="ECO:0000259" key="6">
    <source>
        <dbReference type="Pfam" id="PF03968"/>
    </source>
</evidence>
<dbReference type="STRING" id="1137799.GZ78_03255"/>
<comment type="function">
    <text evidence="4">Involved in the assembly of lipopolysaccharide (LPS). Required for the translocation of LPS from the inner membrane to the outer membrane. May form a bridge between the inner membrane and the outer membrane, via interactions with LptC and LptD, thereby facilitating LPS transfer across the periplasm.</text>
</comment>
<keyword evidence="2" id="KW-0732">Signal</keyword>
<dbReference type="InterPro" id="IPR005653">
    <property type="entry name" value="OstA-like_N"/>
</dbReference>
<dbReference type="Proteomes" id="UP000028073">
    <property type="component" value="Unassembled WGS sequence"/>
</dbReference>
<dbReference type="AlphaFoldDB" id="A0A081NKT6"/>
<evidence type="ECO:0000256" key="5">
    <source>
        <dbReference type="SAM" id="MobiDB-lite"/>
    </source>
</evidence>
<sequence length="155" mass="17533">MAQALPSDRQKPIEIESNTADIDNKKGISIYKGDVVMIQGTTRITGDKVTVYSFKQEVQKIVAEGYKKRAYYEEQQPEDQGTLQAWGHTIDYQVAGDKIKLVKQAQLTQKGDTFTGERIDYDLTKQTVNAKSSENKSSPDGRVKMIYQPKPEQKQ</sequence>
<keyword evidence="3 4" id="KW-0574">Periplasm</keyword>
<dbReference type="InterPro" id="IPR052037">
    <property type="entry name" value="LPS_export_LptA"/>
</dbReference>
<name>A0A081NKT6_9GAMM</name>
<gene>
    <name evidence="4" type="primary">lptA</name>
    <name evidence="7" type="ORF">GZ78_03255</name>
</gene>
<dbReference type="GO" id="GO:0043165">
    <property type="term" value="P:Gram-negative-bacterium-type cell outer membrane assembly"/>
    <property type="evidence" value="ECO:0007669"/>
    <property type="project" value="UniProtKB-UniRule"/>
</dbReference>
<evidence type="ECO:0000256" key="2">
    <source>
        <dbReference type="ARBA" id="ARBA00022729"/>
    </source>
</evidence>
<comment type="caution">
    <text evidence="7">The sequence shown here is derived from an EMBL/GenBank/DDBJ whole genome shotgun (WGS) entry which is preliminary data.</text>
</comment>
<dbReference type="PANTHER" id="PTHR36504">
    <property type="entry name" value="LIPOPOLYSACCHARIDE EXPORT SYSTEM PROTEIN LPTA"/>
    <property type="match status" value="1"/>
</dbReference>
<dbReference type="HAMAP" id="MF_01914">
    <property type="entry name" value="LPS_assembly_LptA"/>
    <property type="match status" value="1"/>
</dbReference>